<comment type="caution">
    <text evidence="1">The sequence shown here is derived from an EMBL/GenBank/DDBJ whole genome shotgun (WGS) entry which is preliminary data.</text>
</comment>
<sequence length="332" mass="38894">MQYFKELSKNDIGDEDFEDITVENNNKLESCIKYGVRLKARNVYVKGNVDQSNIIASNAYIEGQTHSRSNIKAAKVYVKHCKGKIIADCVVVDNLEGGVIRARKVYIDTCVSGKIIADYIYIKNCLSYNEICAKRYLVLDEISGDMNTFEINPEKFLREANSKDFFQKQLTLNQLENKLKHTVDRLNEAKAFIVKNCHNIYKIKKIKEKNTIYQKNISLYNSVLEKYQEYFGRYQDIVRLLYVVKTQVNSVLHMAFNGKIILIKDNKGADNLIKFTIMDNKKNKDYRHILKNDFCRVFYLYKHKNPSLRSHEDINQENLSWIENIKKDVFED</sequence>
<proteinExistence type="predicted"/>
<reference evidence="1 2" key="1">
    <citation type="submission" date="2018-05" db="EMBL/GenBank/DDBJ databases">
        <authorList>
            <consortium name="PulseNet: The National Subtyping Network for Foodborne Disease Surveillance"/>
            <person name="Tarr C.L."/>
            <person name="Trees E."/>
            <person name="Katz L.S."/>
            <person name="Carleton-Romer H.A."/>
            <person name="Stroika S."/>
            <person name="Kucerova Z."/>
            <person name="Roache K.F."/>
            <person name="Sabol A.L."/>
            <person name="Besser J."/>
            <person name="Gerner-Smidt P."/>
        </authorList>
    </citation>
    <scope>NUCLEOTIDE SEQUENCE [LARGE SCALE GENOMIC DNA]</scope>
    <source>
        <strain evidence="1 2">1988D-2602</strain>
    </source>
</reference>
<gene>
    <name evidence="1" type="ORF">A0Y59_05115</name>
</gene>
<dbReference type="EMBL" id="AABVCV010000008">
    <property type="protein sequence ID" value="EAJ1254568.1"/>
    <property type="molecule type" value="Genomic_DNA"/>
</dbReference>
<evidence type="ECO:0000313" key="2">
    <source>
        <dbReference type="Proteomes" id="UP000533324"/>
    </source>
</evidence>
<evidence type="ECO:0000313" key="1">
    <source>
        <dbReference type="EMBL" id="EAJ1254568.1"/>
    </source>
</evidence>
<organism evidence="1 2">
    <name type="scientific">Campylobacter lari</name>
    <dbReference type="NCBI Taxonomy" id="201"/>
    <lineage>
        <taxon>Bacteria</taxon>
        <taxon>Pseudomonadati</taxon>
        <taxon>Campylobacterota</taxon>
        <taxon>Epsilonproteobacteria</taxon>
        <taxon>Campylobacterales</taxon>
        <taxon>Campylobacteraceae</taxon>
        <taxon>Campylobacter</taxon>
    </lineage>
</organism>
<dbReference type="AlphaFoldDB" id="A0A7U8G237"/>
<accession>A0A7U8G237</accession>
<name>A0A7U8G237_CAMLA</name>
<evidence type="ECO:0008006" key="3">
    <source>
        <dbReference type="Google" id="ProtNLM"/>
    </source>
</evidence>
<dbReference type="Proteomes" id="UP000533324">
    <property type="component" value="Unassembled WGS sequence"/>
</dbReference>
<protein>
    <recommendedName>
        <fullName evidence="3">DUF342 domain-containing protein</fullName>
    </recommendedName>
</protein>